<evidence type="ECO:0000313" key="1">
    <source>
        <dbReference type="EMBL" id="EKC31136.1"/>
    </source>
</evidence>
<protein>
    <submittedName>
        <fullName evidence="1">Uncharacterized protein</fullName>
    </submittedName>
</protein>
<name>K1RAT3_MAGGI</name>
<dbReference type="HOGENOM" id="CLU_2148242_0_0_1"/>
<dbReference type="AlphaFoldDB" id="K1RAT3"/>
<dbReference type="EMBL" id="JH823244">
    <property type="protein sequence ID" value="EKC31136.1"/>
    <property type="molecule type" value="Genomic_DNA"/>
</dbReference>
<reference evidence="1" key="1">
    <citation type="journal article" date="2012" name="Nature">
        <title>The oyster genome reveals stress adaptation and complexity of shell formation.</title>
        <authorList>
            <person name="Zhang G."/>
            <person name="Fang X."/>
            <person name="Guo X."/>
            <person name="Li L."/>
            <person name="Luo R."/>
            <person name="Xu F."/>
            <person name="Yang P."/>
            <person name="Zhang L."/>
            <person name="Wang X."/>
            <person name="Qi H."/>
            <person name="Xiong Z."/>
            <person name="Que H."/>
            <person name="Xie Y."/>
            <person name="Holland P.W."/>
            <person name="Paps J."/>
            <person name="Zhu Y."/>
            <person name="Wu F."/>
            <person name="Chen Y."/>
            <person name="Wang J."/>
            <person name="Peng C."/>
            <person name="Meng J."/>
            <person name="Yang L."/>
            <person name="Liu J."/>
            <person name="Wen B."/>
            <person name="Zhang N."/>
            <person name="Huang Z."/>
            <person name="Zhu Q."/>
            <person name="Feng Y."/>
            <person name="Mount A."/>
            <person name="Hedgecock D."/>
            <person name="Xu Z."/>
            <person name="Liu Y."/>
            <person name="Domazet-Loso T."/>
            <person name="Du Y."/>
            <person name="Sun X."/>
            <person name="Zhang S."/>
            <person name="Liu B."/>
            <person name="Cheng P."/>
            <person name="Jiang X."/>
            <person name="Li J."/>
            <person name="Fan D."/>
            <person name="Wang W."/>
            <person name="Fu W."/>
            <person name="Wang T."/>
            <person name="Wang B."/>
            <person name="Zhang J."/>
            <person name="Peng Z."/>
            <person name="Li Y."/>
            <person name="Li N."/>
            <person name="Wang J."/>
            <person name="Chen M."/>
            <person name="He Y."/>
            <person name="Tan F."/>
            <person name="Song X."/>
            <person name="Zheng Q."/>
            <person name="Huang R."/>
            <person name="Yang H."/>
            <person name="Du X."/>
            <person name="Chen L."/>
            <person name="Yang M."/>
            <person name="Gaffney P.M."/>
            <person name="Wang S."/>
            <person name="Luo L."/>
            <person name="She Z."/>
            <person name="Ming Y."/>
            <person name="Huang W."/>
            <person name="Zhang S."/>
            <person name="Huang B."/>
            <person name="Zhang Y."/>
            <person name="Qu T."/>
            <person name="Ni P."/>
            <person name="Miao G."/>
            <person name="Wang J."/>
            <person name="Wang Q."/>
            <person name="Steinberg C.E."/>
            <person name="Wang H."/>
            <person name="Li N."/>
            <person name="Qian L."/>
            <person name="Zhang G."/>
            <person name="Li Y."/>
            <person name="Yang H."/>
            <person name="Liu X."/>
            <person name="Wang J."/>
            <person name="Yin Y."/>
            <person name="Wang J."/>
        </authorList>
    </citation>
    <scope>NUCLEOTIDE SEQUENCE [LARGE SCALE GENOMIC DNA]</scope>
    <source>
        <strain evidence="1">05x7-T-G4-1.051#20</strain>
    </source>
</reference>
<proteinExistence type="predicted"/>
<accession>K1RAT3</accession>
<sequence length="112" mass="12093">MSLFQAASSLSGLWALSLTMAIVLVQGGDIENEIIMRIQDMIRKAIFLLLLSMMSVVMGQNSTTAAPDSIKDRVFKVTGLGVVVSRGSGNDISRVPRFAAPVSRYGEYLKLA</sequence>
<organism evidence="1">
    <name type="scientific">Magallana gigas</name>
    <name type="common">Pacific oyster</name>
    <name type="synonym">Crassostrea gigas</name>
    <dbReference type="NCBI Taxonomy" id="29159"/>
    <lineage>
        <taxon>Eukaryota</taxon>
        <taxon>Metazoa</taxon>
        <taxon>Spiralia</taxon>
        <taxon>Lophotrochozoa</taxon>
        <taxon>Mollusca</taxon>
        <taxon>Bivalvia</taxon>
        <taxon>Autobranchia</taxon>
        <taxon>Pteriomorphia</taxon>
        <taxon>Ostreida</taxon>
        <taxon>Ostreoidea</taxon>
        <taxon>Ostreidae</taxon>
        <taxon>Magallana</taxon>
    </lineage>
</organism>
<dbReference type="InParanoid" id="K1RAT3"/>
<gene>
    <name evidence="1" type="ORF">CGI_10028769</name>
</gene>